<feature type="domain" description="Pirin C-terminal" evidence="4">
    <location>
        <begin position="184"/>
        <end position="284"/>
    </location>
</feature>
<organism evidence="5 6">
    <name type="scientific">Sphingobium lignivorans</name>
    <dbReference type="NCBI Taxonomy" id="2735886"/>
    <lineage>
        <taxon>Bacteria</taxon>
        <taxon>Pseudomonadati</taxon>
        <taxon>Pseudomonadota</taxon>
        <taxon>Alphaproteobacteria</taxon>
        <taxon>Sphingomonadales</taxon>
        <taxon>Sphingomonadaceae</taxon>
        <taxon>Sphingobium</taxon>
    </lineage>
</organism>
<dbReference type="InterPro" id="IPR014710">
    <property type="entry name" value="RmlC-like_jellyroll"/>
</dbReference>
<dbReference type="SUPFAM" id="SSF51182">
    <property type="entry name" value="RmlC-like cupins"/>
    <property type="match status" value="1"/>
</dbReference>
<dbReference type="Pfam" id="PF05726">
    <property type="entry name" value="Pirin_C"/>
    <property type="match status" value="1"/>
</dbReference>
<evidence type="ECO:0000259" key="4">
    <source>
        <dbReference type="Pfam" id="PF05726"/>
    </source>
</evidence>
<evidence type="ECO:0008006" key="7">
    <source>
        <dbReference type="Google" id="ProtNLM"/>
    </source>
</evidence>
<name>A0ABR6NN50_9SPHN</name>
<dbReference type="Proteomes" id="UP001138540">
    <property type="component" value="Unassembled WGS sequence"/>
</dbReference>
<dbReference type="Pfam" id="PF02678">
    <property type="entry name" value="Pirin"/>
    <property type="match status" value="1"/>
</dbReference>
<evidence type="ECO:0000259" key="3">
    <source>
        <dbReference type="Pfam" id="PF02678"/>
    </source>
</evidence>
<dbReference type="RefSeq" id="WP_184156213.1">
    <property type="nucleotide sequence ID" value="NZ_JACHKA010000001.1"/>
</dbReference>
<comment type="similarity">
    <text evidence="1 2">Belongs to the pirin family.</text>
</comment>
<protein>
    <recommendedName>
        <fullName evidence="7">Pirin family protein</fullName>
    </recommendedName>
</protein>
<dbReference type="PANTHER" id="PTHR13903:SF8">
    <property type="entry name" value="PIRIN"/>
    <property type="match status" value="1"/>
</dbReference>
<dbReference type="EMBL" id="JACHKA010000001">
    <property type="protein sequence ID" value="MBB5987624.1"/>
    <property type="molecule type" value="Genomic_DNA"/>
</dbReference>
<evidence type="ECO:0000313" key="5">
    <source>
        <dbReference type="EMBL" id="MBB5987624.1"/>
    </source>
</evidence>
<dbReference type="InterPro" id="IPR008778">
    <property type="entry name" value="Pirin_C_dom"/>
</dbReference>
<dbReference type="InterPro" id="IPR012093">
    <property type="entry name" value="Pirin"/>
</dbReference>
<dbReference type="CDD" id="cd02247">
    <property type="entry name" value="cupin_pirin_C"/>
    <property type="match status" value="1"/>
</dbReference>
<evidence type="ECO:0000256" key="2">
    <source>
        <dbReference type="RuleBase" id="RU003457"/>
    </source>
</evidence>
<gene>
    <name evidence="5" type="ORF">HNP60_003598</name>
</gene>
<dbReference type="InterPro" id="IPR011051">
    <property type="entry name" value="RmlC_Cupin_sf"/>
</dbReference>
<feature type="domain" description="Pirin N-terminal" evidence="3">
    <location>
        <begin position="26"/>
        <end position="131"/>
    </location>
</feature>
<dbReference type="PIRSF" id="PIRSF006232">
    <property type="entry name" value="Pirin"/>
    <property type="match status" value="1"/>
</dbReference>
<evidence type="ECO:0000256" key="1">
    <source>
        <dbReference type="ARBA" id="ARBA00008416"/>
    </source>
</evidence>
<evidence type="ECO:0000313" key="6">
    <source>
        <dbReference type="Proteomes" id="UP001138540"/>
    </source>
</evidence>
<comment type="caution">
    <text evidence="5">The sequence shown here is derived from an EMBL/GenBank/DDBJ whole genome shotgun (WGS) entry which is preliminary data.</text>
</comment>
<dbReference type="InterPro" id="IPR003829">
    <property type="entry name" value="Pirin_N_dom"/>
</dbReference>
<dbReference type="PANTHER" id="PTHR13903">
    <property type="entry name" value="PIRIN-RELATED"/>
    <property type="match status" value="1"/>
</dbReference>
<sequence>MTLRPTDIDAVDMIVLPPVRDLGDGFQVRRALPSHHRRMVGPFVFFDQMGPVTLRAGDGLDVRPHPHIGLATVTYLLEGEILHRDSLGSVQTIRPGAVNWMTAGRGIVHSERSAPHVRAAGGPLFGLQTWVALPKADEETEPGFFHHPADTIPQDSGEGVTIRVVAGSSDGMTSPVPTFSDTLYADVSLDDGARYRLTAEHIERAIYVITGMVEVEGQDGGFAAGELVIFKPDVEIVMRAAGPARIMLVGGEPLGEPRNIFWNFVSSSRERIEQAKADWQQGRFPEVPGERDFIPLPT</sequence>
<dbReference type="CDD" id="cd02909">
    <property type="entry name" value="cupin_pirin_N"/>
    <property type="match status" value="1"/>
</dbReference>
<dbReference type="Gene3D" id="2.60.120.10">
    <property type="entry name" value="Jelly Rolls"/>
    <property type="match status" value="2"/>
</dbReference>
<accession>A0ABR6NN50</accession>
<proteinExistence type="inferred from homology"/>
<reference evidence="5 6" key="1">
    <citation type="submission" date="2020-08" db="EMBL/GenBank/DDBJ databases">
        <title>Exploring microbial biodiversity for novel pathways involved in the catabolism of aromatic compounds derived from lignin.</title>
        <authorList>
            <person name="Elkins J."/>
        </authorList>
    </citation>
    <scope>NUCLEOTIDE SEQUENCE [LARGE SCALE GENOMIC DNA]</scope>
    <source>
        <strain evidence="5 6">B1D3A</strain>
    </source>
</reference>
<keyword evidence="6" id="KW-1185">Reference proteome</keyword>